<dbReference type="Pfam" id="PF00176">
    <property type="entry name" value="SNF2-rel_dom"/>
    <property type="match status" value="1"/>
</dbReference>
<keyword evidence="7" id="KW-1185">Reference proteome</keyword>
<dbReference type="GO" id="GO:0006281">
    <property type="term" value="P:DNA repair"/>
    <property type="evidence" value="ECO:0007669"/>
    <property type="project" value="TreeGrafter"/>
</dbReference>
<feature type="compositionally biased region" description="Polar residues" evidence="4">
    <location>
        <begin position="53"/>
        <end position="76"/>
    </location>
</feature>
<gene>
    <name evidence="6" type="ORF">HETSPECPRED_010050</name>
</gene>
<dbReference type="InterPro" id="IPR014001">
    <property type="entry name" value="Helicase_ATP-bd"/>
</dbReference>
<dbReference type="GO" id="GO:0016787">
    <property type="term" value="F:hydrolase activity"/>
    <property type="evidence" value="ECO:0007669"/>
    <property type="project" value="UniProtKB-KW"/>
</dbReference>
<comment type="caution">
    <text evidence="6">The sequence shown here is derived from an EMBL/GenBank/DDBJ whole genome shotgun (WGS) entry which is preliminary data.</text>
</comment>
<dbReference type="GO" id="GO:0005634">
    <property type="term" value="C:nucleus"/>
    <property type="evidence" value="ECO:0007669"/>
    <property type="project" value="TreeGrafter"/>
</dbReference>
<evidence type="ECO:0000256" key="3">
    <source>
        <dbReference type="ARBA" id="ARBA00022840"/>
    </source>
</evidence>
<reference evidence="6" key="1">
    <citation type="submission" date="2021-03" db="EMBL/GenBank/DDBJ databases">
        <authorList>
            <person name="Tagirdzhanova G."/>
        </authorList>
    </citation>
    <scope>NUCLEOTIDE SEQUENCE</scope>
</reference>
<dbReference type="GO" id="GO:0008094">
    <property type="term" value="F:ATP-dependent activity, acting on DNA"/>
    <property type="evidence" value="ECO:0007669"/>
    <property type="project" value="TreeGrafter"/>
</dbReference>
<evidence type="ECO:0000313" key="7">
    <source>
        <dbReference type="Proteomes" id="UP000664521"/>
    </source>
</evidence>
<dbReference type="SMART" id="SM00487">
    <property type="entry name" value="DEXDc"/>
    <property type="match status" value="1"/>
</dbReference>
<dbReference type="EMBL" id="CAJPDS010000089">
    <property type="protein sequence ID" value="CAF9936199.1"/>
    <property type="molecule type" value="Genomic_DNA"/>
</dbReference>
<dbReference type="InterPro" id="IPR000330">
    <property type="entry name" value="SNF2_N"/>
</dbReference>
<evidence type="ECO:0000313" key="6">
    <source>
        <dbReference type="EMBL" id="CAF9936199.1"/>
    </source>
</evidence>
<organism evidence="6 7">
    <name type="scientific">Heterodermia speciosa</name>
    <dbReference type="NCBI Taxonomy" id="116794"/>
    <lineage>
        <taxon>Eukaryota</taxon>
        <taxon>Fungi</taxon>
        <taxon>Dikarya</taxon>
        <taxon>Ascomycota</taxon>
        <taxon>Pezizomycotina</taxon>
        <taxon>Lecanoromycetes</taxon>
        <taxon>OSLEUM clade</taxon>
        <taxon>Lecanoromycetidae</taxon>
        <taxon>Caliciales</taxon>
        <taxon>Physciaceae</taxon>
        <taxon>Heterodermia</taxon>
    </lineage>
</organism>
<proteinExistence type="predicted"/>
<dbReference type="InterPro" id="IPR050628">
    <property type="entry name" value="SNF2_RAD54_helicase_TF"/>
</dbReference>
<dbReference type="InterPro" id="IPR038718">
    <property type="entry name" value="SNF2-like_sf"/>
</dbReference>
<evidence type="ECO:0000256" key="1">
    <source>
        <dbReference type="ARBA" id="ARBA00022741"/>
    </source>
</evidence>
<keyword evidence="1" id="KW-0547">Nucleotide-binding</keyword>
<dbReference type="CDD" id="cd18008">
    <property type="entry name" value="DEXDc_SHPRH-like"/>
    <property type="match status" value="1"/>
</dbReference>
<keyword evidence="3" id="KW-0067">ATP-binding</keyword>
<name>A0A8H3G439_9LECA</name>
<evidence type="ECO:0000256" key="4">
    <source>
        <dbReference type="SAM" id="MobiDB-lite"/>
    </source>
</evidence>
<dbReference type="Gene3D" id="3.40.50.10810">
    <property type="entry name" value="Tandem AAA-ATPase domain"/>
    <property type="match status" value="1"/>
</dbReference>
<protein>
    <recommendedName>
        <fullName evidence="5">Helicase ATP-binding domain-containing protein</fullName>
    </recommendedName>
</protein>
<dbReference type="OrthoDB" id="448448at2759"/>
<dbReference type="InterPro" id="IPR027417">
    <property type="entry name" value="P-loop_NTPase"/>
</dbReference>
<accession>A0A8H3G439</accession>
<dbReference type="Proteomes" id="UP000664521">
    <property type="component" value="Unassembled WGS sequence"/>
</dbReference>
<keyword evidence="2" id="KW-0378">Hydrolase</keyword>
<evidence type="ECO:0000259" key="5">
    <source>
        <dbReference type="SMART" id="SM00487"/>
    </source>
</evidence>
<sequence>MNQQFSQGYLEPSPRKRPSPALTSDDSNDDPVHRPGGKKVTKLSHHESHDTSVDFQNESLYGVNSGSQSLSDRGDSWISSPNTVLDTWKDDLASSSDAMTDVLQEKTEPTCCFGMIIEESPNIRLDVLGDFVDNRIDVALNPSGQSVSVRPHDSMAYGGLLRQSLAQPIIELFVQHHVSFVAFVLKAVKGEDLAKSSRPYRLCINVFGPKDASKSVGEVLDNAGIYLQHPLSSDLTSDYINPHYLVRPGASHPTPSFEQQLSIPTRPSLTLSSDERLKSNVLQAMDDSAQGPSEYSYIAPSTWIRTPLKSHQSVALSMMVEKESGRIDGNEFGALWRQTVHRDGGVRYINAVTRSVQSAPPQICRGGLLADDMGLGKTLSMLALIVNSLEASSRVPEQAPEGSKVLPTLIVTPLSREHIYPQKVKCCIYHGSSRTKSAADLMAFDIVLTTYDTIAANTPRVKRDSDSTGESQPLQTCEWYRVVLDEAIFSAHVIRNAASKRHRTLLTLKAKHRWCLTGSPVFNRVHDLHALLLFLKAYPFDATSYFNAHITNLLKTNERKPLENFKMLFNCVALRRTKSAVTDQLQLPSRIDKVQEVEFSPQERTLYETLGRSFSYFFHSSEVDASKNESNGFRRTMPHVASQKNRTAIIDHPQK</sequence>
<feature type="region of interest" description="Disordered" evidence="4">
    <location>
        <begin position="1"/>
        <end position="76"/>
    </location>
</feature>
<dbReference type="PANTHER" id="PTHR45626:SF52">
    <property type="entry name" value="SINGLE-STRANDED DNA-DEPENDENT ATPASE (EUROFUNG)"/>
    <property type="match status" value="1"/>
</dbReference>
<dbReference type="AlphaFoldDB" id="A0A8H3G439"/>
<dbReference type="PANTHER" id="PTHR45626">
    <property type="entry name" value="TRANSCRIPTION TERMINATION FACTOR 2-RELATED"/>
    <property type="match status" value="1"/>
</dbReference>
<dbReference type="SUPFAM" id="SSF52540">
    <property type="entry name" value="P-loop containing nucleoside triphosphate hydrolases"/>
    <property type="match status" value="1"/>
</dbReference>
<feature type="domain" description="Helicase ATP-binding" evidence="5">
    <location>
        <begin position="304"/>
        <end position="553"/>
    </location>
</feature>
<evidence type="ECO:0000256" key="2">
    <source>
        <dbReference type="ARBA" id="ARBA00022801"/>
    </source>
</evidence>
<dbReference type="GO" id="GO:0005524">
    <property type="term" value="F:ATP binding"/>
    <property type="evidence" value="ECO:0007669"/>
    <property type="project" value="UniProtKB-KW"/>
</dbReference>